<accession>A0A4P9X184</accession>
<name>A0A4P9X184_9FUNG</name>
<reference evidence="3" key="3">
    <citation type="submission" date="2018-08" db="EMBL/GenBank/DDBJ databases">
        <title>Leveraging single-cell genomics to expand the Fungal Tree of Life.</title>
        <authorList>
            <consortium name="DOE Joint Genome Institute"/>
            <person name="Ahrendt S.R."/>
            <person name="Quandt C.A."/>
            <person name="Ciobanu D."/>
            <person name="Clum A."/>
            <person name="Salamov A."/>
            <person name="Andreopoulos B."/>
            <person name="Cheng J.-F."/>
            <person name="Woyke T."/>
            <person name="Pelin A."/>
            <person name="Henrissat B."/>
            <person name="Reynolds N."/>
            <person name="Benny G.L."/>
            <person name="Smith M.E."/>
            <person name="James T.Y."/>
            <person name="Grigoriev I.V."/>
        </authorList>
    </citation>
    <scope>NUCLEOTIDE SEQUENCE</scope>
    <source>
        <strain evidence="3">ATCC 52028</strain>
    </source>
</reference>
<evidence type="ECO:0000313" key="5">
    <source>
        <dbReference type="Proteomes" id="UP000268535"/>
    </source>
</evidence>
<evidence type="ECO:0000256" key="2">
    <source>
        <dbReference type="SAM" id="SignalP"/>
    </source>
</evidence>
<evidence type="ECO:0008006" key="7">
    <source>
        <dbReference type="Google" id="ProtNLM"/>
    </source>
</evidence>
<proteinExistence type="predicted"/>
<feature type="region of interest" description="Disordered" evidence="1">
    <location>
        <begin position="89"/>
        <end position="113"/>
    </location>
</feature>
<evidence type="ECO:0000313" key="4">
    <source>
        <dbReference type="EMBL" id="RKO98243.1"/>
    </source>
</evidence>
<evidence type="ECO:0000256" key="1">
    <source>
        <dbReference type="SAM" id="MobiDB-lite"/>
    </source>
</evidence>
<evidence type="ECO:0000313" key="3">
    <source>
        <dbReference type="EMBL" id="RKO97536.1"/>
    </source>
</evidence>
<keyword evidence="2" id="KW-0732">Signal</keyword>
<dbReference type="AlphaFoldDB" id="A0A4P9X184"/>
<dbReference type="EMBL" id="ML014565">
    <property type="protein sequence ID" value="RKO98243.1"/>
    <property type="molecule type" value="Genomic_DNA"/>
</dbReference>
<reference evidence="4" key="2">
    <citation type="submission" date="2018-04" db="EMBL/GenBank/DDBJ databases">
        <title>Leveraging single-cell genomics to expand the Fungal Tree of Life.</title>
        <authorList>
            <consortium name="DOE Joint Genome Institute"/>
            <person name="Ahrendt S.R."/>
            <person name="Quandt C.A."/>
            <person name="Ciobanu D."/>
            <person name="Clum A."/>
            <person name="Salamov A."/>
            <person name="Andreopoulos B."/>
            <person name="Cheng J.-F."/>
            <person name="Woyke T."/>
            <person name="Pelin A."/>
            <person name="Henrissat B."/>
            <person name="Benny G.L."/>
            <person name="Smith M.E."/>
            <person name="James T.Y."/>
            <person name="Grigoriev I.V."/>
        </authorList>
    </citation>
    <scope>NUCLEOTIDE SEQUENCE</scope>
    <source>
        <strain evidence="4">ATCC 52028</strain>
    </source>
</reference>
<feature type="chain" id="PRO_5036118880" description="Hydrophobin" evidence="2">
    <location>
        <begin position="21"/>
        <end position="152"/>
    </location>
</feature>
<dbReference type="EMBL" id="ML009236">
    <property type="protein sequence ID" value="RKO97536.1"/>
    <property type="molecule type" value="Genomic_DNA"/>
</dbReference>
<protein>
    <recommendedName>
        <fullName evidence="7">Hydrophobin</fullName>
    </recommendedName>
</protein>
<organism evidence="3 5">
    <name type="scientific">Caulochytrium protostelioides</name>
    <dbReference type="NCBI Taxonomy" id="1555241"/>
    <lineage>
        <taxon>Eukaryota</taxon>
        <taxon>Fungi</taxon>
        <taxon>Fungi incertae sedis</taxon>
        <taxon>Chytridiomycota</taxon>
        <taxon>Chytridiomycota incertae sedis</taxon>
        <taxon>Chytridiomycetes</taxon>
        <taxon>Caulochytriales</taxon>
        <taxon>Caulochytriaceae</taxon>
        <taxon>Caulochytrium</taxon>
    </lineage>
</organism>
<reference evidence="5 6" key="1">
    <citation type="journal article" date="2018" name="Nat. Microbiol.">
        <title>Leveraging single-cell genomics to expand the fungal tree of life.</title>
        <authorList>
            <person name="Ahrendt S.R."/>
            <person name="Quandt C.A."/>
            <person name="Ciobanu D."/>
            <person name="Clum A."/>
            <person name="Salamov A."/>
            <person name="Andreopoulos B."/>
            <person name="Cheng J.F."/>
            <person name="Woyke T."/>
            <person name="Pelin A."/>
            <person name="Henrissat B."/>
            <person name="Reynolds N.K."/>
            <person name="Benny G.L."/>
            <person name="Smith M.E."/>
            <person name="James T.Y."/>
            <person name="Grigoriev I.V."/>
        </authorList>
    </citation>
    <scope>NUCLEOTIDE SEQUENCE [LARGE SCALE GENOMIC DNA]</scope>
    <source>
        <strain evidence="5 6">ATCC 52028</strain>
    </source>
</reference>
<gene>
    <name evidence="3" type="ORF">CAUPRSCDRAFT_10798</name>
    <name evidence="4" type="ORF">CXG81DRAFT_28932</name>
</gene>
<feature type="compositionally biased region" description="Low complexity" evidence="1">
    <location>
        <begin position="89"/>
        <end position="107"/>
    </location>
</feature>
<dbReference type="Proteomes" id="UP000268535">
    <property type="component" value="Unassembled WGS sequence"/>
</dbReference>
<feature type="signal peptide" evidence="2">
    <location>
        <begin position="1"/>
        <end position="20"/>
    </location>
</feature>
<dbReference type="OrthoDB" id="4225815at2759"/>
<evidence type="ECO:0000313" key="6">
    <source>
        <dbReference type="Proteomes" id="UP000274922"/>
    </source>
</evidence>
<dbReference type="Proteomes" id="UP000274922">
    <property type="component" value="Unassembled WGS sequence"/>
</dbReference>
<keyword evidence="6" id="KW-1185">Reference proteome</keyword>
<sequence length="152" mass="15506">MYAKALFAAALLAVTASANAVPNNHGQHATRYCEPYSKSYCCAQTVAPDAAGVGVLASLVNNLFVGVQCVPINVNVLALDETAQCSTALTGTGSGSHSTSTSTSTSTGDDHARKGQAMCCSGRDVDDSKLVFGCAPPSTVITRGNEDTSTEL</sequence>